<dbReference type="EMBL" id="BLAL01000313">
    <property type="protein sequence ID" value="GET02625.1"/>
    <property type="molecule type" value="Genomic_DNA"/>
</dbReference>
<protein>
    <submittedName>
        <fullName evidence="1">Uncharacterized protein</fullName>
    </submittedName>
</protein>
<organism evidence="1 2">
    <name type="scientific">Rhizophagus clarus</name>
    <dbReference type="NCBI Taxonomy" id="94130"/>
    <lineage>
        <taxon>Eukaryota</taxon>
        <taxon>Fungi</taxon>
        <taxon>Fungi incertae sedis</taxon>
        <taxon>Mucoromycota</taxon>
        <taxon>Glomeromycotina</taxon>
        <taxon>Glomeromycetes</taxon>
        <taxon>Glomerales</taxon>
        <taxon>Glomeraceae</taxon>
        <taxon>Rhizophagus</taxon>
    </lineage>
</organism>
<dbReference type="Proteomes" id="UP000615446">
    <property type="component" value="Unassembled WGS sequence"/>
</dbReference>
<sequence>MLASARINRNNFTYQIQHSTASCNDAYSWPTSNNKRRIIKTQSSNLILTNNFDFVIRNGIARLSLFTTEFPGVAITVVNAGWYLICLAREPEVVWDKISFLSVEIILEISNNFTLELSL</sequence>
<reference evidence="1" key="1">
    <citation type="submission" date="2019-10" db="EMBL/GenBank/DDBJ databases">
        <title>Conservation and host-specific expression of non-tandemly repeated heterogenous ribosome RNA gene in arbuscular mycorrhizal fungi.</title>
        <authorList>
            <person name="Maeda T."/>
            <person name="Kobayashi Y."/>
            <person name="Nakagawa T."/>
            <person name="Ezawa T."/>
            <person name="Yamaguchi K."/>
            <person name="Bino T."/>
            <person name="Nishimoto Y."/>
            <person name="Shigenobu S."/>
            <person name="Kawaguchi M."/>
        </authorList>
    </citation>
    <scope>NUCLEOTIDE SEQUENCE</scope>
    <source>
        <strain evidence="1">HR1</strain>
    </source>
</reference>
<dbReference type="AlphaFoldDB" id="A0A8H3MB51"/>
<gene>
    <name evidence="1" type="ORF">RCL2_002900100</name>
</gene>
<name>A0A8H3MB51_9GLOM</name>
<accession>A0A8H3MB51</accession>
<dbReference type="PROSITE" id="PS51257">
    <property type="entry name" value="PROKAR_LIPOPROTEIN"/>
    <property type="match status" value="1"/>
</dbReference>
<evidence type="ECO:0000313" key="2">
    <source>
        <dbReference type="Proteomes" id="UP000615446"/>
    </source>
</evidence>
<evidence type="ECO:0000313" key="1">
    <source>
        <dbReference type="EMBL" id="GET02625.1"/>
    </source>
</evidence>
<comment type="caution">
    <text evidence="1">The sequence shown here is derived from an EMBL/GenBank/DDBJ whole genome shotgun (WGS) entry which is preliminary data.</text>
</comment>
<proteinExistence type="predicted"/>